<name>A0A811VDL0_CERCA</name>
<protein>
    <submittedName>
        <fullName evidence="2">(Mediterranean fruit fly) hypothetical protein</fullName>
    </submittedName>
</protein>
<evidence type="ECO:0000256" key="1">
    <source>
        <dbReference type="SAM" id="Phobius"/>
    </source>
</evidence>
<comment type="caution">
    <text evidence="2">The sequence shown here is derived from an EMBL/GenBank/DDBJ whole genome shotgun (WGS) entry which is preliminary data.</text>
</comment>
<dbReference type="EMBL" id="CAJHJT010000056">
    <property type="protein sequence ID" value="CAD7012289.1"/>
    <property type="molecule type" value="Genomic_DNA"/>
</dbReference>
<evidence type="ECO:0000313" key="2">
    <source>
        <dbReference type="EMBL" id="CAD7012289.1"/>
    </source>
</evidence>
<keyword evidence="1" id="KW-0812">Transmembrane</keyword>
<organism evidence="2 3">
    <name type="scientific">Ceratitis capitata</name>
    <name type="common">Mediterranean fruit fly</name>
    <name type="synonym">Tephritis capitata</name>
    <dbReference type="NCBI Taxonomy" id="7213"/>
    <lineage>
        <taxon>Eukaryota</taxon>
        <taxon>Metazoa</taxon>
        <taxon>Ecdysozoa</taxon>
        <taxon>Arthropoda</taxon>
        <taxon>Hexapoda</taxon>
        <taxon>Insecta</taxon>
        <taxon>Pterygota</taxon>
        <taxon>Neoptera</taxon>
        <taxon>Endopterygota</taxon>
        <taxon>Diptera</taxon>
        <taxon>Brachycera</taxon>
        <taxon>Muscomorpha</taxon>
        <taxon>Tephritoidea</taxon>
        <taxon>Tephritidae</taxon>
        <taxon>Ceratitis</taxon>
        <taxon>Ceratitis</taxon>
    </lineage>
</organism>
<proteinExistence type="predicted"/>
<accession>A0A811VDL0</accession>
<evidence type="ECO:0000313" key="3">
    <source>
        <dbReference type="Proteomes" id="UP000606786"/>
    </source>
</evidence>
<feature type="transmembrane region" description="Helical" evidence="1">
    <location>
        <begin position="92"/>
        <end position="114"/>
    </location>
</feature>
<keyword evidence="3" id="KW-1185">Reference proteome</keyword>
<dbReference type="OrthoDB" id="8118226at2759"/>
<keyword evidence="1" id="KW-0472">Membrane</keyword>
<feature type="transmembrane region" description="Helical" evidence="1">
    <location>
        <begin position="66"/>
        <end position="86"/>
    </location>
</feature>
<sequence length="133" mass="15464">MVNKFCCFSLEASAKFFGWLGCISATAFIALDSFFGLFYTREIIQAVTGKDQNVEEQSCKCKRQNLMLPWLIARFVGMMVYVALMLRMEKKYVLSSIPAIAFNAYLWFCMLSLYERIRNEKQRRPIVTVDLII</sequence>
<keyword evidence="1" id="KW-1133">Transmembrane helix</keyword>
<gene>
    <name evidence="2" type="ORF">CCAP1982_LOCUS20385</name>
</gene>
<dbReference type="AlphaFoldDB" id="A0A811VDL0"/>
<reference evidence="2" key="1">
    <citation type="submission" date="2020-11" db="EMBL/GenBank/DDBJ databases">
        <authorList>
            <person name="Whitehead M."/>
        </authorList>
    </citation>
    <scope>NUCLEOTIDE SEQUENCE</scope>
    <source>
        <strain evidence="2">EGII</strain>
    </source>
</reference>
<dbReference type="Proteomes" id="UP000606786">
    <property type="component" value="Unassembled WGS sequence"/>
</dbReference>
<feature type="transmembrane region" description="Helical" evidence="1">
    <location>
        <begin position="16"/>
        <end position="40"/>
    </location>
</feature>